<keyword evidence="1" id="KW-0472">Membrane</keyword>
<feature type="transmembrane region" description="Helical" evidence="1">
    <location>
        <begin position="27"/>
        <end position="46"/>
    </location>
</feature>
<comment type="caution">
    <text evidence="2">The sequence shown here is derived from an EMBL/GenBank/DDBJ whole genome shotgun (WGS) entry which is preliminary data.</text>
</comment>
<evidence type="ECO:0000313" key="2">
    <source>
        <dbReference type="EMBL" id="KAL3723491.1"/>
    </source>
</evidence>
<name>A0ABD3JH24_EUCGL</name>
<gene>
    <name evidence="2" type="ORF">ACJRO7_035641</name>
</gene>
<sequence length="115" mass="12378">MTFRRIDNDETSQTPLERIIFSARSAVHIWGLSIVVLSITNLVTLVTGNGKQAMVGADVKSQTKGPTQLAVKSLGLEMMACFGEWSDEGITKARVLERDGWVDVNALAAAANLSS</sequence>
<dbReference type="AlphaFoldDB" id="A0ABD3JH24"/>
<keyword evidence="1" id="KW-1133">Transmembrane helix</keyword>
<reference evidence="2 3" key="1">
    <citation type="submission" date="2024-11" db="EMBL/GenBank/DDBJ databases">
        <title>Chromosome-level genome assembly of Eucalyptus globulus Labill. provides insights into its genome evolution.</title>
        <authorList>
            <person name="Li X."/>
        </authorList>
    </citation>
    <scope>NUCLEOTIDE SEQUENCE [LARGE SCALE GENOMIC DNA]</scope>
    <source>
        <strain evidence="2">CL2024</strain>
        <tissue evidence="2">Fresh tender leaves</tissue>
    </source>
</reference>
<evidence type="ECO:0000313" key="3">
    <source>
        <dbReference type="Proteomes" id="UP001634007"/>
    </source>
</evidence>
<dbReference type="Proteomes" id="UP001634007">
    <property type="component" value="Unassembled WGS sequence"/>
</dbReference>
<protein>
    <submittedName>
        <fullName evidence="2">Uncharacterized protein</fullName>
    </submittedName>
</protein>
<keyword evidence="3" id="KW-1185">Reference proteome</keyword>
<accession>A0ABD3JH24</accession>
<evidence type="ECO:0000256" key="1">
    <source>
        <dbReference type="SAM" id="Phobius"/>
    </source>
</evidence>
<organism evidence="2 3">
    <name type="scientific">Eucalyptus globulus</name>
    <name type="common">Tasmanian blue gum</name>
    <dbReference type="NCBI Taxonomy" id="34317"/>
    <lineage>
        <taxon>Eukaryota</taxon>
        <taxon>Viridiplantae</taxon>
        <taxon>Streptophyta</taxon>
        <taxon>Embryophyta</taxon>
        <taxon>Tracheophyta</taxon>
        <taxon>Spermatophyta</taxon>
        <taxon>Magnoliopsida</taxon>
        <taxon>eudicotyledons</taxon>
        <taxon>Gunneridae</taxon>
        <taxon>Pentapetalae</taxon>
        <taxon>rosids</taxon>
        <taxon>malvids</taxon>
        <taxon>Myrtales</taxon>
        <taxon>Myrtaceae</taxon>
        <taxon>Myrtoideae</taxon>
        <taxon>Eucalypteae</taxon>
        <taxon>Eucalyptus</taxon>
    </lineage>
</organism>
<proteinExistence type="predicted"/>
<dbReference type="EMBL" id="JBJKBG010000009">
    <property type="protein sequence ID" value="KAL3723491.1"/>
    <property type="molecule type" value="Genomic_DNA"/>
</dbReference>
<keyword evidence="1" id="KW-0812">Transmembrane</keyword>